<comment type="caution">
    <text evidence="2">The sequence shown here is derived from an EMBL/GenBank/DDBJ whole genome shotgun (WGS) entry which is preliminary data.</text>
</comment>
<keyword evidence="3" id="KW-1185">Reference proteome</keyword>
<keyword evidence="1" id="KW-0812">Transmembrane</keyword>
<dbReference type="OMA" id="EELWWTE"/>
<dbReference type="AlphaFoldDB" id="A0A1M2VNS0"/>
<sequence length="344" mass="36487">MISTLFFQIAWNPSAILPILMVLGADMLRRSQSVPGVAPFSIGWLEFLLDLLARGRSTLPVESPCMVINARSGYARTNRSAVLEHLLRSHNTTPTRGGLTITFLYTSQRPGGPGSDIVSYTALATVILQLAAAGVLPILGIGSDHILAVTASGTILSTAAGLLLRRQQQRELCTAREVPAARRDVVCITSGNGSAEAIVVVNEGGGVRIEDLAAGRAGQLGVAASLGVGVLVVLWAAVLLALTALEPVDAWCVLALCGAGTAYTAYAARKWRGGAVLGFKFAEERKTVVRADKVMEVLMKAEELETGVGSALLPVFFPGALRPEEELWWTERKEALKATKSLKM</sequence>
<protein>
    <submittedName>
        <fullName evidence="2">Uncharacterized protein</fullName>
    </submittedName>
</protein>
<gene>
    <name evidence="2" type="ORF">TRAPUB_14392</name>
</gene>
<evidence type="ECO:0000256" key="1">
    <source>
        <dbReference type="SAM" id="Phobius"/>
    </source>
</evidence>
<feature type="transmembrane region" description="Helical" evidence="1">
    <location>
        <begin position="220"/>
        <end position="242"/>
    </location>
</feature>
<reference evidence="2 3" key="1">
    <citation type="submission" date="2016-10" db="EMBL/GenBank/DDBJ databases">
        <title>Genome sequence of the basidiomycete white-rot fungus Trametes pubescens.</title>
        <authorList>
            <person name="Makela M.R."/>
            <person name="Granchi Z."/>
            <person name="Peng M."/>
            <person name="De Vries R.P."/>
            <person name="Grigoriev I."/>
            <person name="Riley R."/>
            <person name="Hilden K."/>
        </authorList>
    </citation>
    <scope>NUCLEOTIDE SEQUENCE [LARGE SCALE GENOMIC DNA]</scope>
    <source>
        <strain evidence="2 3">FBCC735</strain>
    </source>
</reference>
<proteinExistence type="predicted"/>
<organism evidence="2 3">
    <name type="scientific">Trametes pubescens</name>
    <name type="common">White-rot fungus</name>
    <dbReference type="NCBI Taxonomy" id="154538"/>
    <lineage>
        <taxon>Eukaryota</taxon>
        <taxon>Fungi</taxon>
        <taxon>Dikarya</taxon>
        <taxon>Basidiomycota</taxon>
        <taxon>Agaricomycotina</taxon>
        <taxon>Agaricomycetes</taxon>
        <taxon>Polyporales</taxon>
        <taxon>Polyporaceae</taxon>
        <taxon>Trametes</taxon>
    </lineage>
</organism>
<dbReference type="EMBL" id="MNAD01000978">
    <property type="protein sequence ID" value="OJT09182.1"/>
    <property type="molecule type" value="Genomic_DNA"/>
</dbReference>
<name>A0A1M2VNS0_TRAPU</name>
<keyword evidence="1" id="KW-0472">Membrane</keyword>
<evidence type="ECO:0000313" key="3">
    <source>
        <dbReference type="Proteomes" id="UP000184267"/>
    </source>
</evidence>
<dbReference type="STRING" id="154538.A0A1M2VNS0"/>
<keyword evidence="1" id="KW-1133">Transmembrane helix</keyword>
<accession>A0A1M2VNS0</accession>
<feature type="transmembrane region" description="Helical" evidence="1">
    <location>
        <begin position="145"/>
        <end position="164"/>
    </location>
</feature>
<dbReference type="OrthoDB" id="1937642at2759"/>
<feature type="transmembrane region" description="Helical" evidence="1">
    <location>
        <begin position="6"/>
        <end position="25"/>
    </location>
</feature>
<evidence type="ECO:0000313" key="2">
    <source>
        <dbReference type="EMBL" id="OJT09182.1"/>
    </source>
</evidence>
<dbReference type="Proteomes" id="UP000184267">
    <property type="component" value="Unassembled WGS sequence"/>
</dbReference>
<feature type="transmembrane region" description="Helical" evidence="1">
    <location>
        <begin position="117"/>
        <end position="139"/>
    </location>
</feature>
<feature type="transmembrane region" description="Helical" evidence="1">
    <location>
        <begin position="248"/>
        <end position="268"/>
    </location>
</feature>